<reference evidence="12 13" key="1">
    <citation type="submission" date="2014-11" db="EMBL/GenBank/DDBJ databases">
        <authorList>
            <person name="Zhu J."/>
            <person name="Qi W."/>
            <person name="Song R."/>
        </authorList>
    </citation>
    <scope>NUCLEOTIDE SEQUENCE [LARGE SCALE GENOMIC DNA]</scope>
</reference>
<evidence type="ECO:0000256" key="2">
    <source>
        <dbReference type="ARBA" id="ARBA00022448"/>
    </source>
</evidence>
<feature type="domain" description="Sec20 C-terminal" evidence="11">
    <location>
        <begin position="1"/>
        <end position="76"/>
    </location>
</feature>
<keyword evidence="7" id="KW-0175">Coiled coil</keyword>
<keyword evidence="2" id="KW-0813">Transport</keyword>
<dbReference type="PANTHER" id="PTHR12825:SF0">
    <property type="entry name" value="VESICLE TRANSPORT PROTEIN SEC20"/>
    <property type="match status" value="1"/>
</dbReference>
<evidence type="ECO:0000256" key="1">
    <source>
        <dbReference type="ARBA" id="ARBA00004163"/>
    </source>
</evidence>
<comment type="similarity">
    <text evidence="9">Belongs to the SEC20 family.</text>
</comment>
<evidence type="ECO:0000313" key="12">
    <source>
        <dbReference type="EMBL" id="CEM27206.1"/>
    </source>
</evidence>
<evidence type="ECO:0000256" key="4">
    <source>
        <dbReference type="ARBA" id="ARBA00022824"/>
    </source>
</evidence>
<keyword evidence="6 10" id="KW-1133">Transmembrane helix</keyword>
<evidence type="ECO:0000256" key="3">
    <source>
        <dbReference type="ARBA" id="ARBA00022692"/>
    </source>
</evidence>
<dbReference type="Pfam" id="PF03908">
    <property type="entry name" value="Sec20"/>
    <property type="match status" value="1"/>
</dbReference>
<organism evidence="12 13">
    <name type="scientific">Vitrella brassicaformis (strain CCMP3155)</name>
    <dbReference type="NCBI Taxonomy" id="1169540"/>
    <lineage>
        <taxon>Eukaryota</taxon>
        <taxon>Sar</taxon>
        <taxon>Alveolata</taxon>
        <taxon>Colpodellida</taxon>
        <taxon>Vitrellaceae</taxon>
        <taxon>Vitrella</taxon>
    </lineage>
</organism>
<dbReference type="VEuPathDB" id="CryptoDB:Vbra_9894"/>
<dbReference type="PhylomeDB" id="A0A0G4GD73"/>
<evidence type="ECO:0000256" key="9">
    <source>
        <dbReference type="ARBA" id="ARBA00037934"/>
    </source>
</evidence>
<dbReference type="GO" id="GO:0005789">
    <property type="term" value="C:endoplasmic reticulum membrane"/>
    <property type="evidence" value="ECO:0007669"/>
    <property type="project" value="UniProtKB-SubCell"/>
</dbReference>
<dbReference type="InParanoid" id="A0A0G4GD73"/>
<dbReference type="EMBL" id="CDMY01000632">
    <property type="protein sequence ID" value="CEM27206.1"/>
    <property type="molecule type" value="Genomic_DNA"/>
</dbReference>
<evidence type="ECO:0000259" key="11">
    <source>
        <dbReference type="Pfam" id="PF03908"/>
    </source>
</evidence>
<name>A0A0G4GD73_VITBC</name>
<keyword evidence="4" id="KW-0256">Endoplasmic reticulum</keyword>
<evidence type="ECO:0000256" key="7">
    <source>
        <dbReference type="ARBA" id="ARBA00023054"/>
    </source>
</evidence>
<comment type="subcellular location">
    <subcellularLocation>
        <location evidence="1">Endoplasmic reticulum membrane</location>
        <topology evidence="1">Single-pass type IV membrane protein</topology>
    </subcellularLocation>
</comment>
<evidence type="ECO:0000256" key="5">
    <source>
        <dbReference type="ARBA" id="ARBA00022892"/>
    </source>
</evidence>
<keyword evidence="5" id="KW-0931">ER-Golgi transport</keyword>
<evidence type="ECO:0000256" key="6">
    <source>
        <dbReference type="ARBA" id="ARBA00022989"/>
    </source>
</evidence>
<keyword evidence="13" id="KW-1185">Reference proteome</keyword>
<dbReference type="InterPro" id="IPR005606">
    <property type="entry name" value="Sec20"/>
</dbReference>
<protein>
    <recommendedName>
        <fullName evidence="11">Sec20 C-terminal domain-containing protein</fullName>
    </recommendedName>
</protein>
<feature type="transmembrane region" description="Helical" evidence="10">
    <location>
        <begin position="56"/>
        <end position="73"/>
    </location>
</feature>
<dbReference type="STRING" id="1169540.A0A0G4GD73"/>
<sequence>MQTELQRMHQVTEALDHGSTTIGKTDEAYSAYGQRLQKAGALLSKLKRKTEMDSTFIWYSFLFFVAVCCYIMLKRLRILSLTYWAAGSAKKKAVRVISLDLNTFGGDEEGGAEFGELCVVFETQKGKTGSWQVEEYGLIYTDKLFLQELKALVSRGRERSLIVDLHLRPSAFFEPVHTDRSPSLWGRDTNDKLPTVEKVTITVSGGVEDDQLEQFYDNVMGTVISFNNELKGHKKTCVRLLDDDLRTDFQRRFMAQQAGLNLCGGPYKLSSAAGFGESMLCVERRNAAT</sequence>
<keyword evidence="3 10" id="KW-0812">Transmembrane</keyword>
<evidence type="ECO:0000256" key="10">
    <source>
        <dbReference type="SAM" id="Phobius"/>
    </source>
</evidence>
<dbReference type="OrthoDB" id="365988at2759"/>
<dbReference type="Proteomes" id="UP000041254">
    <property type="component" value="Unassembled WGS sequence"/>
</dbReference>
<accession>A0A0G4GD73</accession>
<dbReference type="GO" id="GO:0005484">
    <property type="term" value="F:SNAP receptor activity"/>
    <property type="evidence" value="ECO:0007669"/>
    <property type="project" value="InterPro"/>
</dbReference>
<dbReference type="GO" id="GO:0031201">
    <property type="term" value="C:SNARE complex"/>
    <property type="evidence" value="ECO:0007669"/>
    <property type="project" value="TreeGrafter"/>
</dbReference>
<dbReference type="PANTHER" id="PTHR12825">
    <property type="entry name" value="BNIP1-RELATED"/>
    <property type="match status" value="1"/>
</dbReference>
<evidence type="ECO:0000256" key="8">
    <source>
        <dbReference type="ARBA" id="ARBA00023136"/>
    </source>
</evidence>
<dbReference type="GO" id="GO:0006890">
    <property type="term" value="P:retrograde vesicle-mediated transport, Golgi to endoplasmic reticulum"/>
    <property type="evidence" value="ECO:0007669"/>
    <property type="project" value="InterPro"/>
</dbReference>
<evidence type="ECO:0000313" key="13">
    <source>
        <dbReference type="Proteomes" id="UP000041254"/>
    </source>
</evidence>
<proteinExistence type="inferred from homology"/>
<dbReference type="InterPro" id="IPR056173">
    <property type="entry name" value="Sec20_C"/>
</dbReference>
<gene>
    <name evidence="12" type="ORF">Vbra_9894</name>
</gene>
<keyword evidence="8 10" id="KW-0472">Membrane</keyword>
<dbReference type="AlphaFoldDB" id="A0A0G4GD73"/>